<evidence type="ECO:0000256" key="7">
    <source>
        <dbReference type="ARBA" id="ARBA00023136"/>
    </source>
</evidence>
<evidence type="ECO:0000256" key="3">
    <source>
        <dbReference type="ARBA" id="ARBA00022448"/>
    </source>
</evidence>
<dbReference type="Pfam" id="PF00528">
    <property type="entry name" value="BPD_transp_1"/>
    <property type="match status" value="1"/>
</dbReference>
<name>A0A0B7GYX7_TREPH</name>
<evidence type="ECO:0000313" key="11">
    <source>
        <dbReference type="EMBL" id="QEJ96668.1"/>
    </source>
</evidence>
<feature type="transmembrane region" description="Helical" evidence="8">
    <location>
        <begin position="101"/>
        <end position="125"/>
    </location>
</feature>
<feature type="domain" description="ABC transmembrane type-1" evidence="9">
    <location>
        <begin position="69"/>
        <end position="273"/>
    </location>
</feature>
<organism evidence="10 12">
    <name type="scientific">Treponema phagedenis</name>
    <dbReference type="NCBI Taxonomy" id="162"/>
    <lineage>
        <taxon>Bacteria</taxon>
        <taxon>Pseudomonadati</taxon>
        <taxon>Spirochaetota</taxon>
        <taxon>Spirochaetia</taxon>
        <taxon>Spirochaetales</taxon>
        <taxon>Treponemataceae</taxon>
        <taxon>Treponema</taxon>
    </lineage>
</organism>
<evidence type="ECO:0000256" key="1">
    <source>
        <dbReference type="ARBA" id="ARBA00004651"/>
    </source>
</evidence>
<evidence type="ECO:0000256" key="2">
    <source>
        <dbReference type="ARBA" id="ARBA00007069"/>
    </source>
</evidence>
<keyword evidence="7 8" id="KW-0472">Membrane</keyword>
<evidence type="ECO:0000256" key="6">
    <source>
        <dbReference type="ARBA" id="ARBA00022989"/>
    </source>
</evidence>
<evidence type="ECO:0000259" key="9">
    <source>
        <dbReference type="PROSITE" id="PS50928"/>
    </source>
</evidence>
<feature type="transmembrane region" description="Helical" evidence="8">
    <location>
        <begin position="252"/>
        <end position="276"/>
    </location>
</feature>
<dbReference type="GeneID" id="57752427"/>
<keyword evidence="4" id="KW-1003">Cell membrane</keyword>
<dbReference type="Proteomes" id="UP000042527">
    <property type="component" value="Unassembled WGS sequence"/>
</dbReference>
<evidence type="ECO:0000313" key="10">
    <source>
        <dbReference type="EMBL" id="CEM62155.1"/>
    </source>
</evidence>
<dbReference type="InterPro" id="IPR000515">
    <property type="entry name" value="MetI-like"/>
</dbReference>
<dbReference type="CDD" id="cd06261">
    <property type="entry name" value="TM_PBP2"/>
    <property type="match status" value="1"/>
</dbReference>
<reference evidence="11 13" key="3">
    <citation type="submission" date="2019-08" db="EMBL/GenBank/DDBJ databases">
        <authorList>
            <person name="Kuhnert P."/>
        </authorList>
    </citation>
    <scope>NUCLEOTIDE SEQUENCE [LARGE SCALE GENOMIC DNA]</scope>
    <source>
        <strain evidence="11 13">B36.5</strain>
    </source>
</reference>
<evidence type="ECO:0000313" key="12">
    <source>
        <dbReference type="Proteomes" id="UP000042527"/>
    </source>
</evidence>
<dbReference type="RefSeq" id="WP_002699773.1">
    <property type="nucleotide sequence ID" value="NZ_CDNC01000023.1"/>
</dbReference>
<gene>
    <name evidence="11" type="ORF">FUT82_00685</name>
    <name evidence="10" type="ORF">TPHV1_30050</name>
</gene>
<accession>A0A0B7GYX7</accession>
<dbReference type="GO" id="GO:0055085">
    <property type="term" value="P:transmembrane transport"/>
    <property type="evidence" value="ECO:0007669"/>
    <property type="project" value="InterPro"/>
</dbReference>
<dbReference type="PANTHER" id="PTHR42929">
    <property type="entry name" value="INNER MEMBRANE ABC TRANSPORTER PERMEASE PROTEIN YDCU-RELATED-RELATED"/>
    <property type="match status" value="1"/>
</dbReference>
<sequence length="291" mass="32565">MSKSKSSLKNRGFWYTFPMSAWFTVFFVMPLVIIAVYSFLKKGLYGGVLWQFSPIAYVKLFTASYGILFMRTLWVSFLVTLICILLALPAGYAIARSKYQIIFLFLIIIPFWTNSLIRINAWIAILGNQGFLNEALKKFGLIQKSLPLMYNQASVVMVLVYMYLPYSIFPIFSAIDKFDFSLLEAARDLGATKFGAIRKVMLPNVRAGIVTSVIFTFIPVFGAYTVPLLVGGKNSYMIGNVIVDQVTKIRNWPLASAFSVLIALVSTAGVIWMMMLSVKQALANKKQGGPV</sequence>
<feature type="transmembrane region" description="Helical" evidence="8">
    <location>
        <begin position="207"/>
        <end position="232"/>
    </location>
</feature>
<feature type="transmembrane region" description="Helical" evidence="8">
    <location>
        <begin position="20"/>
        <end position="40"/>
    </location>
</feature>
<keyword evidence="6 8" id="KW-1133">Transmembrane helix</keyword>
<dbReference type="EMBL" id="CP042817">
    <property type="protein sequence ID" value="QEJ96668.1"/>
    <property type="molecule type" value="Genomic_DNA"/>
</dbReference>
<reference evidence="12" key="1">
    <citation type="submission" date="2015-01" db="EMBL/GenBank/DDBJ databases">
        <authorList>
            <person name="Manzoor Shahid"/>
            <person name="Zubair Saima"/>
        </authorList>
    </citation>
    <scope>NUCLEOTIDE SEQUENCE [LARGE SCALE GENOMIC DNA]</scope>
    <source>
        <strain evidence="12">V1</strain>
    </source>
</reference>
<dbReference type="AlphaFoldDB" id="A0A0B7GYX7"/>
<dbReference type="Gene3D" id="1.10.3720.10">
    <property type="entry name" value="MetI-like"/>
    <property type="match status" value="1"/>
</dbReference>
<dbReference type="Proteomes" id="UP000323594">
    <property type="component" value="Chromosome"/>
</dbReference>
<feature type="transmembrane region" description="Helical" evidence="8">
    <location>
        <begin position="47"/>
        <end position="68"/>
    </location>
</feature>
<dbReference type="PANTHER" id="PTHR42929:SF1">
    <property type="entry name" value="INNER MEMBRANE ABC TRANSPORTER PERMEASE PROTEIN YDCU-RELATED"/>
    <property type="match status" value="1"/>
</dbReference>
<dbReference type="SUPFAM" id="SSF161098">
    <property type="entry name" value="MetI-like"/>
    <property type="match status" value="1"/>
</dbReference>
<keyword evidence="3 8" id="KW-0813">Transport</keyword>
<dbReference type="PROSITE" id="PS50928">
    <property type="entry name" value="ABC_TM1"/>
    <property type="match status" value="1"/>
</dbReference>
<evidence type="ECO:0000256" key="4">
    <source>
        <dbReference type="ARBA" id="ARBA00022475"/>
    </source>
</evidence>
<comment type="similarity">
    <text evidence="2">Belongs to the binding-protein-dependent transport system permease family. CysTW subfamily.</text>
</comment>
<dbReference type="GO" id="GO:0005886">
    <property type="term" value="C:plasma membrane"/>
    <property type="evidence" value="ECO:0007669"/>
    <property type="project" value="UniProtKB-SubCell"/>
</dbReference>
<dbReference type="EMBL" id="CDNC01000023">
    <property type="protein sequence ID" value="CEM62155.1"/>
    <property type="molecule type" value="Genomic_DNA"/>
</dbReference>
<evidence type="ECO:0000256" key="8">
    <source>
        <dbReference type="RuleBase" id="RU363032"/>
    </source>
</evidence>
<keyword evidence="12" id="KW-1185">Reference proteome</keyword>
<evidence type="ECO:0000256" key="5">
    <source>
        <dbReference type="ARBA" id="ARBA00022692"/>
    </source>
</evidence>
<evidence type="ECO:0000313" key="13">
    <source>
        <dbReference type="Proteomes" id="UP000323594"/>
    </source>
</evidence>
<proteinExistence type="inferred from homology"/>
<reference evidence="10" key="2">
    <citation type="submission" date="2015-01" db="EMBL/GenBank/DDBJ databases">
        <authorList>
            <person name="Xiang T."/>
            <person name="Song Y."/>
            <person name="Huang L."/>
            <person name="Wang B."/>
            <person name="Wu P."/>
        </authorList>
    </citation>
    <scope>NUCLEOTIDE SEQUENCE [LARGE SCALE GENOMIC DNA]</scope>
    <source>
        <strain evidence="10">V1</strain>
    </source>
</reference>
<feature type="transmembrane region" description="Helical" evidence="8">
    <location>
        <begin position="145"/>
        <end position="164"/>
    </location>
</feature>
<feature type="transmembrane region" description="Helical" evidence="8">
    <location>
        <begin position="74"/>
        <end position="94"/>
    </location>
</feature>
<protein>
    <submittedName>
        <fullName evidence="11">ABC transporter permease</fullName>
    </submittedName>
    <submittedName>
        <fullName evidence="10">ABC transporter, permease protein</fullName>
    </submittedName>
</protein>
<dbReference type="InterPro" id="IPR035906">
    <property type="entry name" value="MetI-like_sf"/>
</dbReference>
<comment type="subcellular location">
    <subcellularLocation>
        <location evidence="1 8">Cell membrane</location>
        <topology evidence="1 8">Multi-pass membrane protein</topology>
    </subcellularLocation>
</comment>
<dbReference type="OrthoDB" id="9807047at2"/>
<keyword evidence="5 8" id="KW-0812">Transmembrane</keyword>